<dbReference type="Proteomes" id="UP000033695">
    <property type="component" value="Unassembled WGS sequence"/>
</dbReference>
<dbReference type="AlphaFoldDB" id="A0A0F4KU42"/>
<evidence type="ECO:0000259" key="1">
    <source>
        <dbReference type="PROSITE" id="PS51186"/>
    </source>
</evidence>
<comment type="caution">
    <text evidence="2">The sequence shown here is derived from an EMBL/GenBank/DDBJ whole genome shotgun (WGS) entry which is preliminary data.</text>
</comment>
<dbReference type="STRING" id="1218508.JG29_11520"/>
<dbReference type="RefSeq" id="WP_345787371.1">
    <property type="nucleotide sequence ID" value="NZ_JBHTHW010000008.1"/>
</dbReference>
<evidence type="ECO:0000313" key="2">
    <source>
        <dbReference type="EMBL" id="KJY48741.1"/>
    </source>
</evidence>
<evidence type="ECO:0000313" key="3">
    <source>
        <dbReference type="Proteomes" id="UP000033695"/>
    </source>
</evidence>
<dbReference type="Pfam" id="PF00583">
    <property type="entry name" value="Acetyltransf_1"/>
    <property type="match status" value="1"/>
</dbReference>
<feature type="domain" description="N-acetyltransferase" evidence="1">
    <location>
        <begin position="1"/>
        <end position="134"/>
    </location>
</feature>
<organism evidence="2 3">
    <name type="scientific">Bombilactobacillus mellis</name>
    <dbReference type="NCBI Taxonomy" id="1218508"/>
    <lineage>
        <taxon>Bacteria</taxon>
        <taxon>Bacillati</taxon>
        <taxon>Bacillota</taxon>
        <taxon>Bacilli</taxon>
        <taxon>Lactobacillales</taxon>
        <taxon>Lactobacillaceae</taxon>
        <taxon>Bombilactobacillus</taxon>
    </lineage>
</organism>
<dbReference type="CDD" id="cd04301">
    <property type="entry name" value="NAT_SF"/>
    <property type="match status" value="1"/>
</dbReference>
<accession>A0A0F4KU42</accession>
<sequence>MDIKPFTSVSADQYELLLMADPSRSMIASYVNRAFKFATEIDNQLVGVILLLPTHPQTLEIVNLAVSKCHQNHGIGTKLLQFAATWAQERHYHTLEIATGITSLGPYIFTKSRALELPALSKTSLAAIIHKPFGKINSF</sequence>
<proteinExistence type="predicted"/>
<dbReference type="PROSITE" id="PS51186">
    <property type="entry name" value="GNAT"/>
    <property type="match status" value="1"/>
</dbReference>
<dbReference type="Gene3D" id="3.40.630.30">
    <property type="match status" value="1"/>
</dbReference>
<keyword evidence="3" id="KW-1185">Reference proteome</keyword>
<name>A0A0F4KU42_9LACO</name>
<dbReference type="EMBL" id="JXBZ01000008">
    <property type="protein sequence ID" value="KJY48741.1"/>
    <property type="molecule type" value="Genomic_DNA"/>
</dbReference>
<protein>
    <recommendedName>
        <fullName evidence="1">N-acetyltransferase domain-containing protein</fullName>
    </recommendedName>
</protein>
<dbReference type="SUPFAM" id="SSF55729">
    <property type="entry name" value="Acyl-CoA N-acyltransferases (Nat)"/>
    <property type="match status" value="1"/>
</dbReference>
<dbReference type="PATRIC" id="fig|1218508.4.peg.1139"/>
<dbReference type="InterPro" id="IPR016181">
    <property type="entry name" value="Acyl_CoA_acyltransferase"/>
</dbReference>
<dbReference type="InterPro" id="IPR000182">
    <property type="entry name" value="GNAT_dom"/>
</dbReference>
<dbReference type="GO" id="GO:0016747">
    <property type="term" value="F:acyltransferase activity, transferring groups other than amino-acyl groups"/>
    <property type="evidence" value="ECO:0007669"/>
    <property type="project" value="InterPro"/>
</dbReference>
<reference evidence="2 3" key="1">
    <citation type="submission" date="2014-12" db="EMBL/GenBank/DDBJ databases">
        <title>Comparative genomics of the lactic acid bacteria isolated from the honey bee gut.</title>
        <authorList>
            <person name="Ellegaard K.M."/>
            <person name="Tamarit D."/>
            <person name="Javelind E."/>
            <person name="Olofsson T."/>
            <person name="Andersson S.G."/>
            <person name="Vasquez A."/>
        </authorList>
    </citation>
    <scope>NUCLEOTIDE SEQUENCE [LARGE SCALE GENOMIC DNA]</scope>
    <source>
        <strain evidence="2 3">Hon2</strain>
    </source>
</reference>
<gene>
    <name evidence="2" type="ORF">JG29_11520</name>
</gene>
<dbReference type="HOGENOM" id="CLU_1842595_0_0_9"/>